<accession>C4WWZ6</accession>
<dbReference type="InterPro" id="IPR012337">
    <property type="entry name" value="RNaseH-like_sf"/>
</dbReference>
<feature type="domain" description="Integrase catalytic" evidence="1">
    <location>
        <begin position="1"/>
        <end position="124"/>
    </location>
</feature>
<dbReference type="AlphaFoldDB" id="C4WWZ6"/>
<dbReference type="InterPro" id="IPR001584">
    <property type="entry name" value="Integrase_cat-core"/>
</dbReference>
<dbReference type="OrthoDB" id="6617107at2759"/>
<proteinExistence type="evidence at transcript level"/>
<dbReference type="GO" id="GO:0015074">
    <property type="term" value="P:DNA integration"/>
    <property type="evidence" value="ECO:0007669"/>
    <property type="project" value="InterPro"/>
</dbReference>
<dbReference type="Gene3D" id="2.30.30.850">
    <property type="match status" value="1"/>
</dbReference>
<evidence type="ECO:0000313" key="2">
    <source>
        <dbReference type="EMBL" id="BAH72416.1"/>
    </source>
</evidence>
<dbReference type="PROSITE" id="PS50994">
    <property type="entry name" value="INTEGRASE"/>
    <property type="match status" value="1"/>
</dbReference>
<dbReference type="PANTHER" id="PTHR38681">
    <property type="entry name" value="RETROVIRUS-RELATED POL POLYPROTEIN FROM TRANSPOSON 412-LIKE PROTEIN-RELATED"/>
    <property type="match status" value="1"/>
</dbReference>
<dbReference type="GO" id="GO:0003676">
    <property type="term" value="F:nucleic acid binding"/>
    <property type="evidence" value="ECO:0007669"/>
    <property type="project" value="InterPro"/>
</dbReference>
<dbReference type="InterPro" id="IPR036397">
    <property type="entry name" value="RNaseH_sf"/>
</dbReference>
<sequence>MSAHAVAQSLIVNWIARFGVPDIITTDQGRQFESDLCRSLFSTFGIQHTRTSPYHAQSNGLVERFHRTLKSALTAHESTQWSTKLPIVLLALRNTIKVGFEHTPAELVYGATLRLPGEMFHAAPAEPKPPELVATLRDFMAQLRFTPGTNHSTQRATFVPNDLSQVSHVFVRIDAVQPPLQPRYEGPFAVLERREKTFKVQRHRSTTWISIDRLKPAFIAREDPTADHSYAAQSIEHPPKKRVRFFPAEGE</sequence>
<dbReference type="EMBL" id="AK342362">
    <property type="protein sequence ID" value="BAH72416.1"/>
    <property type="molecule type" value="mRNA"/>
</dbReference>
<dbReference type="SUPFAM" id="SSF53098">
    <property type="entry name" value="Ribonuclease H-like"/>
    <property type="match status" value="1"/>
</dbReference>
<evidence type="ECO:0000259" key="1">
    <source>
        <dbReference type="PROSITE" id="PS50994"/>
    </source>
</evidence>
<reference evidence="2" key="1">
    <citation type="submission" date="2009-06" db="EMBL/GenBank/DDBJ databases">
        <title>A full-length cDNA resource of the pea aphid, Acyrthosiphon pisum.</title>
        <authorList>
            <person name="Shigenobu S."/>
            <person name="Nakabachi A."/>
            <person name="Richards S."/>
        </authorList>
    </citation>
    <scope>NUCLEOTIDE SEQUENCE</scope>
    <source>
        <strain evidence="2">LSR1</strain>
        <tissue evidence="2">Whole body</tissue>
    </source>
</reference>
<dbReference type="PANTHER" id="PTHR38681:SF1">
    <property type="entry name" value="RETROVIRUS-RELATED POL POLYPROTEIN FROM TRANSPOSON 412-LIKE PROTEIN"/>
    <property type="match status" value="1"/>
</dbReference>
<name>C4WWZ6_ACYPI</name>
<dbReference type="Gene3D" id="3.30.420.10">
    <property type="entry name" value="Ribonuclease H-like superfamily/Ribonuclease H"/>
    <property type="match status" value="1"/>
</dbReference>
<organism evidence="2">
    <name type="scientific">Acyrthosiphon pisum</name>
    <name type="common">Pea aphid</name>
    <dbReference type="NCBI Taxonomy" id="7029"/>
    <lineage>
        <taxon>Eukaryota</taxon>
        <taxon>Metazoa</taxon>
        <taxon>Ecdysozoa</taxon>
        <taxon>Arthropoda</taxon>
        <taxon>Hexapoda</taxon>
        <taxon>Insecta</taxon>
        <taxon>Pterygota</taxon>
        <taxon>Neoptera</taxon>
        <taxon>Paraneoptera</taxon>
        <taxon>Hemiptera</taxon>
        <taxon>Sternorrhyncha</taxon>
        <taxon>Aphidomorpha</taxon>
        <taxon>Aphidoidea</taxon>
        <taxon>Aphididae</taxon>
        <taxon>Macrosiphini</taxon>
        <taxon>Acyrthosiphon</taxon>
    </lineage>
</organism>
<protein>
    <submittedName>
        <fullName evidence="2">ACYPI22936 protein</fullName>
    </submittedName>
</protein>
<gene>
    <name evidence="2" type="primary">ACYPI22936</name>
</gene>